<dbReference type="InterPro" id="IPR023214">
    <property type="entry name" value="HAD_sf"/>
</dbReference>
<dbReference type="OrthoDB" id="277011at2759"/>
<dbReference type="PROSITE" id="PS50969">
    <property type="entry name" value="FCP1"/>
    <property type="match status" value="1"/>
</dbReference>
<protein>
    <recommendedName>
        <fullName evidence="1">Mitochondrial import inner membrane translocase subunit TIM50</fullName>
    </recommendedName>
</protein>
<dbReference type="InterPro" id="IPR036412">
    <property type="entry name" value="HAD-like_sf"/>
</dbReference>
<dbReference type="Gene3D" id="3.40.50.1000">
    <property type="entry name" value="HAD superfamily/HAD-like"/>
    <property type="match status" value="1"/>
</dbReference>
<dbReference type="GO" id="GO:0016787">
    <property type="term" value="F:hydrolase activity"/>
    <property type="evidence" value="ECO:0007669"/>
    <property type="project" value="UniProtKB-KW"/>
</dbReference>
<comment type="similarity">
    <text evidence="1">Belongs to the TIM50 family.</text>
</comment>
<name>A0A2U1KIK1_ARTAN</name>
<evidence type="ECO:0000313" key="4">
    <source>
        <dbReference type="Proteomes" id="UP000245207"/>
    </source>
</evidence>
<feature type="domain" description="FCP1 homology" evidence="2">
    <location>
        <begin position="78"/>
        <end position="239"/>
    </location>
</feature>
<comment type="subunit">
    <text evidence="1">Component of the TIM23 complex.</text>
</comment>
<gene>
    <name evidence="3" type="ORF">CTI12_AA598230</name>
</gene>
<dbReference type="AlphaFoldDB" id="A0A2U1KIK1"/>
<dbReference type="Pfam" id="PF03031">
    <property type="entry name" value="NIF"/>
    <property type="match status" value="1"/>
</dbReference>
<dbReference type="SUPFAM" id="SSF56784">
    <property type="entry name" value="HAD-like"/>
    <property type="match status" value="1"/>
</dbReference>
<evidence type="ECO:0000256" key="1">
    <source>
        <dbReference type="RuleBase" id="RU365079"/>
    </source>
</evidence>
<reference evidence="3 4" key="1">
    <citation type="journal article" date="2018" name="Mol. Plant">
        <title>The genome of Artemisia annua provides insight into the evolution of Asteraceae family and artemisinin biosynthesis.</title>
        <authorList>
            <person name="Shen Q."/>
            <person name="Zhang L."/>
            <person name="Liao Z."/>
            <person name="Wang S."/>
            <person name="Yan T."/>
            <person name="Shi P."/>
            <person name="Liu M."/>
            <person name="Fu X."/>
            <person name="Pan Q."/>
            <person name="Wang Y."/>
            <person name="Lv Z."/>
            <person name="Lu X."/>
            <person name="Zhang F."/>
            <person name="Jiang W."/>
            <person name="Ma Y."/>
            <person name="Chen M."/>
            <person name="Hao X."/>
            <person name="Li L."/>
            <person name="Tang Y."/>
            <person name="Lv G."/>
            <person name="Zhou Y."/>
            <person name="Sun X."/>
            <person name="Brodelius P.E."/>
            <person name="Rose J.K.C."/>
            <person name="Tang K."/>
        </authorList>
    </citation>
    <scope>NUCLEOTIDE SEQUENCE [LARGE SCALE GENOMIC DNA]</scope>
    <source>
        <strain evidence="4">cv. Huhao1</strain>
        <tissue evidence="3">Leaf</tissue>
    </source>
</reference>
<keyword evidence="1" id="KW-0811">Translocation</keyword>
<dbReference type="PANTHER" id="PTHR12210">
    <property type="entry name" value="DULLARD PROTEIN PHOSPHATASE"/>
    <property type="match status" value="1"/>
</dbReference>
<dbReference type="InterPro" id="IPR050365">
    <property type="entry name" value="TIM50"/>
</dbReference>
<comment type="subcellular location">
    <subcellularLocation>
        <location evidence="1">Mitochondrion inner membrane</location>
        <topology evidence="1">Single-pass membrane protein</topology>
    </subcellularLocation>
</comment>
<keyword evidence="1" id="KW-0653">Protein transport</keyword>
<dbReference type="GO" id="GO:0005744">
    <property type="term" value="C:TIM23 mitochondrial import inner membrane translocase complex"/>
    <property type="evidence" value="ECO:0007669"/>
    <property type="project" value="UniProtKB-UniRule"/>
</dbReference>
<accession>A0A2U1KIK1</accession>
<keyword evidence="3" id="KW-0378">Hydrolase</keyword>
<dbReference type="InterPro" id="IPR004274">
    <property type="entry name" value="FCP1_dom"/>
</dbReference>
<dbReference type="GO" id="GO:0015031">
    <property type="term" value="P:protein transport"/>
    <property type="evidence" value="ECO:0007669"/>
    <property type="project" value="UniProtKB-KW"/>
</dbReference>
<keyword evidence="4" id="KW-1185">Reference proteome</keyword>
<dbReference type="EMBL" id="PKPP01017987">
    <property type="protein sequence ID" value="PWA36562.1"/>
    <property type="molecule type" value="Genomic_DNA"/>
</dbReference>
<evidence type="ECO:0000259" key="2">
    <source>
        <dbReference type="PROSITE" id="PS50969"/>
    </source>
</evidence>
<keyword evidence="1" id="KW-0496">Mitochondrion</keyword>
<dbReference type="SMART" id="SM00577">
    <property type="entry name" value="CPDc"/>
    <property type="match status" value="1"/>
</dbReference>
<organism evidence="3 4">
    <name type="scientific">Artemisia annua</name>
    <name type="common">Sweet wormwood</name>
    <dbReference type="NCBI Taxonomy" id="35608"/>
    <lineage>
        <taxon>Eukaryota</taxon>
        <taxon>Viridiplantae</taxon>
        <taxon>Streptophyta</taxon>
        <taxon>Embryophyta</taxon>
        <taxon>Tracheophyta</taxon>
        <taxon>Spermatophyta</taxon>
        <taxon>Magnoliopsida</taxon>
        <taxon>eudicotyledons</taxon>
        <taxon>Gunneridae</taxon>
        <taxon>Pentapetalae</taxon>
        <taxon>asterids</taxon>
        <taxon>campanulids</taxon>
        <taxon>Asterales</taxon>
        <taxon>Asteraceae</taxon>
        <taxon>Asteroideae</taxon>
        <taxon>Anthemideae</taxon>
        <taxon>Artemisiinae</taxon>
        <taxon>Artemisia</taxon>
    </lineage>
</organism>
<proteinExistence type="inferred from homology"/>
<sequence length="260" mass="30525">MVEKVRTVEVSDGVRFSVDESVRKVEVSDGVRWIKAENDVIKSEKEEDVMKTTRLILFETAVTFPTAWSEVKWWRLSVKVSGGVMVENVRNVEVSDGMTCYSKPPPRHYDFIVKYPTTVGYVTKHPYLDVFLDYLNTLNFEIIIFTASKKSYASPLLDILDPKGLISYRLYRDSCRYYFGELVKDLSRMRRDLNNVVIIDDNPSFTSFQPKNAIWIKPFYGNLQDRELKYLGIKFFRTCCQFKNVKYAVESYHTKLKYNW</sequence>
<dbReference type="CDD" id="cd07521">
    <property type="entry name" value="HAD_FCP1-like"/>
    <property type="match status" value="1"/>
</dbReference>
<comment type="caution">
    <text evidence="3">The sequence shown here is derived from an EMBL/GenBank/DDBJ whole genome shotgun (WGS) entry which is preliminary data.</text>
</comment>
<dbReference type="Proteomes" id="UP000245207">
    <property type="component" value="Unassembled WGS sequence"/>
</dbReference>
<evidence type="ECO:0000313" key="3">
    <source>
        <dbReference type="EMBL" id="PWA36562.1"/>
    </source>
</evidence>
<comment type="function">
    <text evidence="1">Essential component of the TIM23 complex, a complex that mediates the translocation of transit peptide-containing proteins across the mitochondrial inner membrane.</text>
</comment>
<keyword evidence="1" id="KW-0813">Transport</keyword>
<dbReference type="STRING" id="35608.A0A2U1KIK1"/>
<keyword evidence="1" id="KW-0809">Transit peptide</keyword>